<reference evidence="2" key="1">
    <citation type="submission" date="2013-08" db="EMBL/GenBank/DDBJ databases">
        <title>Gene expansion shapes genome architecture in the human pathogen Lichtheimia corymbifera: an evolutionary genomics analysis in the ancient terrestrial Mucorales (Mucoromycotina).</title>
        <authorList>
            <person name="Schwartze V.U."/>
            <person name="Winter S."/>
            <person name="Shelest E."/>
            <person name="Marcet-Houben M."/>
            <person name="Horn F."/>
            <person name="Wehner S."/>
            <person name="Hoffmann K."/>
            <person name="Riege K."/>
            <person name="Sammeth M."/>
            <person name="Nowrousian M."/>
            <person name="Valiante V."/>
            <person name="Linde J."/>
            <person name="Jacobsen I.D."/>
            <person name="Marz M."/>
            <person name="Brakhage A.A."/>
            <person name="Gabaldon T."/>
            <person name="Bocker S."/>
            <person name="Voigt K."/>
        </authorList>
    </citation>
    <scope>NUCLEOTIDE SEQUENCE [LARGE SCALE GENOMIC DNA]</scope>
    <source>
        <strain evidence="2">FSU 9682</strain>
    </source>
</reference>
<name>A0A068RL16_9FUNG</name>
<dbReference type="EMBL" id="CBTN010000006">
    <property type="protein sequence ID" value="CDH50405.1"/>
    <property type="molecule type" value="Genomic_DNA"/>
</dbReference>
<protein>
    <submittedName>
        <fullName evidence="2">Uncharacterized protein</fullName>
    </submittedName>
</protein>
<accession>A0A068RL16</accession>
<sequence>MAFHRIAFAEDVMSQDSSISPALLYDEMDFPPLQDGWQLLNEADADDDDDDHHHHAFVHKVVPQEWDWQCITKEHRPALYAQVASRALDDDDSTNTTAATFTLPVVAKPARRRSSLLRKATDTWHPTTFESQHDLGDELHGQYKSSHRRLRRSMKLSAKQRPRRQRYTTSVVFDHSHHHSSPVDEQGRKRRQRTTTATKGSSSTSSNNKKIALEQGLDWVVSFP</sequence>
<proteinExistence type="predicted"/>
<evidence type="ECO:0000256" key="1">
    <source>
        <dbReference type="SAM" id="MobiDB-lite"/>
    </source>
</evidence>
<feature type="compositionally biased region" description="Basic residues" evidence="1">
    <location>
        <begin position="145"/>
        <end position="166"/>
    </location>
</feature>
<evidence type="ECO:0000313" key="3">
    <source>
        <dbReference type="Proteomes" id="UP000027586"/>
    </source>
</evidence>
<feature type="compositionally biased region" description="Low complexity" evidence="1">
    <location>
        <begin position="194"/>
        <end position="206"/>
    </location>
</feature>
<evidence type="ECO:0000313" key="2">
    <source>
        <dbReference type="EMBL" id="CDH50405.1"/>
    </source>
</evidence>
<feature type="compositionally biased region" description="Basic and acidic residues" evidence="1">
    <location>
        <begin position="131"/>
        <end position="141"/>
    </location>
</feature>
<dbReference type="OrthoDB" id="2279466at2759"/>
<dbReference type="AlphaFoldDB" id="A0A068RL16"/>
<dbReference type="VEuPathDB" id="FungiDB:LCOR_02117.1"/>
<gene>
    <name evidence="2" type="ORF">LCOR_02117.1</name>
</gene>
<dbReference type="Proteomes" id="UP000027586">
    <property type="component" value="Unassembled WGS sequence"/>
</dbReference>
<comment type="caution">
    <text evidence="2">The sequence shown here is derived from an EMBL/GenBank/DDBJ whole genome shotgun (WGS) entry which is preliminary data.</text>
</comment>
<keyword evidence="3" id="KW-1185">Reference proteome</keyword>
<organism evidence="2 3">
    <name type="scientific">Lichtheimia corymbifera JMRC:FSU:9682</name>
    <dbReference type="NCBI Taxonomy" id="1263082"/>
    <lineage>
        <taxon>Eukaryota</taxon>
        <taxon>Fungi</taxon>
        <taxon>Fungi incertae sedis</taxon>
        <taxon>Mucoromycota</taxon>
        <taxon>Mucoromycotina</taxon>
        <taxon>Mucoromycetes</taxon>
        <taxon>Mucorales</taxon>
        <taxon>Lichtheimiaceae</taxon>
        <taxon>Lichtheimia</taxon>
    </lineage>
</organism>
<feature type="region of interest" description="Disordered" evidence="1">
    <location>
        <begin position="127"/>
        <end position="211"/>
    </location>
</feature>